<keyword evidence="7" id="KW-0131">Cell cycle</keyword>
<dbReference type="InterPro" id="IPR036277">
    <property type="entry name" value="SMC_hinge_sf"/>
</dbReference>
<comment type="similarity">
    <text evidence="2">Belongs to the SMC family. SMC3 subfamily.</text>
</comment>
<dbReference type="EMBL" id="JAFCMP010000135">
    <property type="protein sequence ID" value="KAG5185319.1"/>
    <property type="molecule type" value="Genomic_DNA"/>
</dbReference>
<dbReference type="GO" id="GO:0051276">
    <property type="term" value="P:chromosome organization"/>
    <property type="evidence" value="ECO:0007669"/>
    <property type="project" value="InterPro"/>
</dbReference>
<evidence type="ECO:0000259" key="11">
    <source>
        <dbReference type="SMART" id="SM00968"/>
    </source>
</evidence>
<evidence type="ECO:0000256" key="9">
    <source>
        <dbReference type="SAM" id="Coils"/>
    </source>
</evidence>
<comment type="caution">
    <text evidence="12">The sequence shown here is derived from an EMBL/GenBank/DDBJ whole genome shotgun (WGS) entry which is preliminary data.</text>
</comment>
<dbReference type="InterPro" id="IPR003395">
    <property type="entry name" value="RecF/RecN/SMC_N"/>
</dbReference>
<feature type="region of interest" description="Disordered" evidence="10">
    <location>
        <begin position="1075"/>
        <end position="1098"/>
    </location>
</feature>
<evidence type="ECO:0000256" key="2">
    <source>
        <dbReference type="ARBA" id="ARBA00005917"/>
    </source>
</evidence>
<evidence type="ECO:0000256" key="3">
    <source>
        <dbReference type="ARBA" id="ARBA00022618"/>
    </source>
</evidence>
<dbReference type="CDD" id="cd03272">
    <property type="entry name" value="ABC_SMC3_euk"/>
    <property type="match status" value="1"/>
</dbReference>
<reference evidence="12" key="1">
    <citation type="submission" date="2021-02" db="EMBL/GenBank/DDBJ databases">
        <title>First Annotated Genome of the Yellow-green Alga Tribonema minus.</title>
        <authorList>
            <person name="Mahan K.M."/>
        </authorList>
    </citation>
    <scope>NUCLEOTIDE SEQUENCE</scope>
    <source>
        <strain evidence="12">UTEX B ZZ1240</strain>
    </source>
</reference>
<dbReference type="Gene3D" id="1.20.1060.20">
    <property type="match status" value="1"/>
</dbReference>
<dbReference type="Pfam" id="PF06470">
    <property type="entry name" value="SMC_hinge"/>
    <property type="match status" value="1"/>
</dbReference>
<dbReference type="Gene3D" id="3.40.50.300">
    <property type="entry name" value="P-loop containing nucleotide triphosphate hydrolases"/>
    <property type="match status" value="2"/>
</dbReference>
<protein>
    <recommendedName>
        <fullName evidence="8">Structural maintenance of chromosomes protein</fullName>
    </recommendedName>
</protein>
<feature type="compositionally biased region" description="Gly residues" evidence="10">
    <location>
        <begin position="1288"/>
        <end position="1298"/>
    </location>
</feature>
<proteinExistence type="inferred from homology"/>
<evidence type="ECO:0000256" key="1">
    <source>
        <dbReference type="ARBA" id="ARBA00004123"/>
    </source>
</evidence>
<dbReference type="FunFam" id="3.40.50.300:FF:000424">
    <property type="entry name" value="Structural maintenance of chromosomes 3"/>
    <property type="match status" value="1"/>
</dbReference>
<dbReference type="GO" id="GO:0005694">
    <property type="term" value="C:chromosome"/>
    <property type="evidence" value="ECO:0007669"/>
    <property type="project" value="InterPro"/>
</dbReference>
<dbReference type="InterPro" id="IPR041741">
    <property type="entry name" value="SMC3_ABC_euk"/>
</dbReference>
<comment type="subcellular location">
    <subcellularLocation>
        <location evidence="1 8">Nucleus</location>
    </subcellularLocation>
</comment>
<dbReference type="GO" id="GO:0051301">
    <property type="term" value="P:cell division"/>
    <property type="evidence" value="ECO:0007669"/>
    <property type="project" value="UniProtKB-KW"/>
</dbReference>
<evidence type="ECO:0000256" key="8">
    <source>
        <dbReference type="PIRNR" id="PIRNR005719"/>
    </source>
</evidence>
<dbReference type="InterPro" id="IPR010935">
    <property type="entry name" value="SMC_hinge"/>
</dbReference>
<evidence type="ECO:0000256" key="6">
    <source>
        <dbReference type="ARBA" id="ARBA00023242"/>
    </source>
</evidence>
<accession>A0A836CH46</accession>
<feature type="coiled-coil region" evidence="9">
    <location>
        <begin position="400"/>
        <end position="483"/>
    </location>
</feature>
<dbReference type="PANTHER" id="PTHR43977">
    <property type="entry name" value="STRUCTURAL MAINTENANCE OF CHROMOSOMES PROTEIN 3"/>
    <property type="match status" value="1"/>
</dbReference>
<evidence type="ECO:0000256" key="10">
    <source>
        <dbReference type="SAM" id="MobiDB-lite"/>
    </source>
</evidence>
<evidence type="ECO:0000256" key="7">
    <source>
        <dbReference type="ARBA" id="ARBA00023306"/>
    </source>
</evidence>
<evidence type="ECO:0000313" key="12">
    <source>
        <dbReference type="EMBL" id="KAG5185319.1"/>
    </source>
</evidence>
<evidence type="ECO:0000256" key="4">
    <source>
        <dbReference type="ARBA" id="ARBA00022776"/>
    </source>
</evidence>
<evidence type="ECO:0000313" key="13">
    <source>
        <dbReference type="Proteomes" id="UP000664859"/>
    </source>
</evidence>
<dbReference type="InterPro" id="IPR027417">
    <property type="entry name" value="P-loop_NTPase"/>
</dbReference>
<dbReference type="GO" id="GO:0016887">
    <property type="term" value="F:ATP hydrolysis activity"/>
    <property type="evidence" value="ECO:0007669"/>
    <property type="project" value="InterPro"/>
</dbReference>
<dbReference type="Gene3D" id="3.30.70.1620">
    <property type="match status" value="1"/>
</dbReference>
<gene>
    <name evidence="12" type="ORF">JKP88DRAFT_312542</name>
</gene>
<dbReference type="InterPro" id="IPR024704">
    <property type="entry name" value="SMC"/>
</dbReference>
<dbReference type="Pfam" id="PF02463">
    <property type="entry name" value="SMC_N"/>
    <property type="match status" value="1"/>
</dbReference>
<dbReference type="SMART" id="SM00968">
    <property type="entry name" value="SMC_hinge"/>
    <property type="match status" value="1"/>
</dbReference>
<dbReference type="PIRSF" id="PIRSF005719">
    <property type="entry name" value="SMC"/>
    <property type="match status" value="1"/>
</dbReference>
<feature type="coiled-coil region" evidence="9">
    <location>
        <begin position="683"/>
        <end position="731"/>
    </location>
</feature>
<dbReference type="GO" id="GO:0005634">
    <property type="term" value="C:nucleus"/>
    <property type="evidence" value="ECO:0007669"/>
    <property type="project" value="UniProtKB-SubCell"/>
</dbReference>
<feature type="domain" description="SMC hinge" evidence="11">
    <location>
        <begin position="509"/>
        <end position="623"/>
    </location>
</feature>
<dbReference type="GO" id="GO:0005524">
    <property type="term" value="F:ATP binding"/>
    <property type="evidence" value="ECO:0007669"/>
    <property type="project" value="InterPro"/>
</dbReference>
<dbReference type="OrthoDB" id="431497at2759"/>
<keyword evidence="5 9" id="KW-0175">Coiled coil</keyword>
<feature type="compositionally biased region" description="Acidic residues" evidence="10">
    <location>
        <begin position="1075"/>
        <end position="1088"/>
    </location>
</feature>
<evidence type="ECO:0000256" key="5">
    <source>
        <dbReference type="ARBA" id="ARBA00023054"/>
    </source>
</evidence>
<dbReference type="SUPFAM" id="SSF75553">
    <property type="entry name" value="Smc hinge domain"/>
    <property type="match status" value="1"/>
</dbReference>
<name>A0A836CH46_9STRA</name>
<keyword evidence="3" id="KW-0132">Cell division</keyword>
<organism evidence="12 13">
    <name type="scientific">Tribonema minus</name>
    <dbReference type="NCBI Taxonomy" id="303371"/>
    <lineage>
        <taxon>Eukaryota</taxon>
        <taxon>Sar</taxon>
        <taxon>Stramenopiles</taxon>
        <taxon>Ochrophyta</taxon>
        <taxon>PX clade</taxon>
        <taxon>Xanthophyceae</taxon>
        <taxon>Tribonematales</taxon>
        <taxon>Tribonemataceae</taxon>
        <taxon>Tribonema</taxon>
    </lineage>
</organism>
<keyword evidence="6 8" id="KW-0539">Nucleus</keyword>
<feature type="coiled-coil region" evidence="9">
    <location>
        <begin position="788"/>
        <end position="821"/>
    </location>
</feature>
<keyword evidence="13" id="KW-1185">Reference proteome</keyword>
<feature type="region of interest" description="Disordered" evidence="10">
    <location>
        <begin position="1263"/>
        <end position="1369"/>
    </location>
</feature>
<feature type="compositionally biased region" description="Acidic residues" evidence="10">
    <location>
        <begin position="1307"/>
        <end position="1319"/>
    </location>
</feature>
<feature type="coiled-coil region" evidence="9">
    <location>
        <begin position="857"/>
        <end position="905"/>
    </location>
</feature>
<sequence>MHIKQVIISGFRSFRSQAETEPFSPRHNVIVGRNGSGKSNFFDAIQFVLLNQKFQNLRQEERQHLLHEGAGANVMSAFVEIVFDNSDGRLPVDGDEVVLRRTIGLKKDEFFLNRKRVTKADVSSLLESAGFSKSNPYYIVQQGKVSALTMMHDTERLNLLKEVAGTKVYEERRAESLKIMSDTADKRARIQEVITYIEDRLRELEGEKDELGAYQQLDRERRALEYVLYDKELRAAREELERLEDVAADAERMEALHESLRAARDAIGAGEGDLAEHRARAAKLEQEKAAVDEERTKVIARRAALELEVKEIMEGLEALERTIATKEQEMERVAAPAHAAAKEAAQAAEARLNEAAAEAEDLYKRQSRHSQFSSAAERDAALRKQVKEARAAADAKRGAVRKVEAAAAEMRAQIKALRERASELEEDISSRRQVAATAGEAIAQRLSARNATAEERKDRWRALEELQDRKAELKAKWDQGKRDLRAATPRAISEGLEHVQRIVKEEKMTGVLGPVIENLELTDPKYAAAVEAAAGNSLFNVIVDNDATAARLVEKLERGRLGRLTFMPLSQLRPKVAQCPESGDVVPLLEVALRFEPKVAAAMQQVFGRKLLASGLAAAAAAAEAAGADAVTLEGDEVGRKGGISGGYRDASASRLGAVRAVREAGAALRGCASEAAALKEKVTEADQAVTNIMGEIQRLEAKRDNARHLIDSDTQELAAVRRQVTAAEQALGAELEKLPALQGEADQEDSRAALVEREIGTPLEAGLPPAEKARLAELNGTVQPALRREVQQRLRELEAAAAAQQRLEALLRDNLQARREDLRARLAPQHGGFGGDKGAAAAAARTEALALRRGELESVERALEGNRRRLARIEQALLEGRQAARELQDELESLRQREARDAEALADAAKQAERCLGKRTLAVAKRDANTRKIQELGSLPTAELQRFGPLPQKELMKKLHRVNEKLKKYSHVNKKAFDQFVSFGDQRRELLDRQADLDKGDESIQELIAALDRQKDEAIQNTFRSVSKHFSEVFRELSCGTAAVPASSCGTAAVFRELVPHGSGQMVMLTHADDEEDGEEDGEENGEGEGGAASQPGAVSVSQYTGVQIRVSFTGTGEAHLMSQLSGGQKALVALALIFAIQRCDPAPFYLFDEIDQALDSSYRGALAALIQRQASMRSALHARQASAARALLSDITFVHRAHSQETPTQFITTTFRPELVSVAARAYGISHQNKVSNIELMTREEALGFVAEILHEEEAVGTKLAQPTAQRRTVTAATPQQHRRGGGGGGTGGTSGRRGRAPSADENEENGDSDDASADASGGGAPADEMDVDSGDGVTEDGGASDGEEEAAAAPAPRSRGGKRRRA</sequence>
<dbReference type="Proteomes" id="UP000664859">
    <property type="component" value="Unassembled WGS sequence"/>
</dbReference>
<feature type="coiled-coil region" evidence="9">
    <location>
        <begin position="187"/>
        <end position="365"/>
    </location>
</feature>
<dbReference type="SUPFAM" id="SSF52540">
    <property type="entry name" value="P-loop containing nucleoside triphosphate hydrolases"/>
    <property type="match status" value="1"/>
</dbReference>
<keyword evidence="4" id="KW-0498">Mitosis</keyword>
<feature type="compositionally biased region" description="Polar residues" evidence="10">
    <location>
        <begin position="1267"/>
        <end position="1282"/>
    </location>
</feature>